<comment type="cofactor">
    <cofactor evidence="1">
        <name>pantetheine 4'-phosphate</name>
        <dbReference type="ChEBI" id="CHEBI:47942"/>
    </cofactor>
</comment>
<dbReference type="Gene3D" id="2.30.38.10">
    <property type="entry name" value="Luciferase, Domain 3"/>
    <property type="match status" value="2"/>
</dbReference>
<evidence type="ECO:0000313" key="10">
    <source>
        <dbReference type="EMBL" id="NEW05816.1"/>
    </source>
</evidence>
<evidence type="ECO:0000256" key="1">
    <source>
        <dbReference type="ARBA" id="ARBA00001957"/>
    </source>
</evidence>
<dbReference type="GO" id="GO:0031177">
    <property type="term" value="F:phosphopantetheine binding"/>
    <property type="evidence" value="ECO:0007669"/>
    <property type="project" value="TreeGrafter"/>
</dbReference>
<dbReference type="CDD" id="cd19534">
    <property type="entry name" value="E_NRPS"/>
    <property type="match status" value="1"/>
</dbReference>
<dbReference type="GO" id="GO:0005737">
    <property type="term" value="C:cytoplasm"/>
    <property type="evidence" value="ECO:0007669"/>
    <property type="project" value="TreeGrafter"/>
</dbReference>
<evidence type="ECO:0000256" key="4">
    <source>
        <dbReference type="ARBA" id="ARBA00022553"/>
    </source>
</evidence>
<evidence type="ECO:0000256" key="7">
    <source>
        <dbReference type="ARBA" id="ARBA00023194"/>
    </source>
</evidence>
<dbReference type="InterPro" id="IPR036736">
    <property type="entry name" value="ACP-like_sf"/>
</dbReference>
<organism evidence="10">
    <name type="scientific">Paenibacillus sp. SYP-B3998</name>
    <dbReference type="NCBI Taxonomy" id="2678564"/>
    <lineage>
        <taxon>Bacteria</taxon>
        <taxon>Bacillati</taxon>
        <taxon>Bacillota</taxon>
        <taxon>Bacilli</taxon>
        <taxon>Bacillales</taxon>
        <taxon>Paenibacillaceae</taxon>
        <taxon>Paenibacillus</taxon>
    </lineage>
</organism>
<dbReference type="EMBL" id="JAAIKC010000001">
    <property type="protein sequence ID" value="NEW05816.1"/>
    <property type="molecule type" value="Genomic_DNA"/>
</dbReference>
<evidence type="ECO:0000256" key="6">
    <source>
        <dbReference type="ARBA" id="ARBA00022737"/>
    </source>
</evidence>
<dbReference type="Gene3D" id="1.10.1200.10">
    <property type="entry name" value="ACP-like"/>
    <property type="match status" value="2"/>
</dbReference>
<dbReference type="InterPro" id="IPR009081">
    <property type="entry name" value="PP-bd_ACP"/>
</dbReference>
<dbReference type="PROSITE" id="PS00012">
    <property type="entry name" value="PHOSPHOPANTETHEINE"/>
    <property type="match status" value="2"/>
</dbReference>
<dbReference type="SUPFAM" id="SSF56801">
    <property type="entry name" value="Acetyl-CoA synthetase-like"/>
    <property type="match status" value="2"/>
</dbReference>
<dbReference type="NCBIfam" id="NF003417">
    <property type="entry name" value="PRK04813.1"/>
    <property type="match status" value="2"/>
</dbReference>
<evidence type="ECO:0000259" key="9">
    <source>
        <dbReference type="PROSITE" id="PS50075"/>
    </source>
</evidence>
<dbReference type="FunFam" id="3.40.50.980:FF:000001">
    <property type="entry name" value="Non-ribosomal peptide synthetase"/>
    <property type="match status" value="2"/>
</dbReference>
<keyword evidence="7" id="KW-0045">Antibiotic biosynthesis</keyword>
<dbReference type="Gene3D" id="3.30.300.30">
    <property type="match status" value="2"/>
</dbReference>
<dbReference type="SUPFAM" id="SSF52777">
    <property type="entry name" value="CoA-dependent acyltransferases"/>
    <property type="match status" value="6"/>
</dbReference>
<feature type="domain" description="Carrier" evidence="9">
    <location>
        <begin position="758"/>
        <end position="832"/>
    </location>
</feature>
<name>A0A6G3ZUC3_9BACL</name>
<evidence type="ECO:0000256" key="2">
    <source>
        <dbReference type="ARBA" id="ARBA00006432"/>
    </source>
</evidence>
<keyword evidence="4" id="KW-0597">Phosphoprotein</keyword>
<evidence type="ECO:0000256" key="8">
    <source>
        <dbReference type="ARBA" id="ARBA00023268"/>
    </source>
</evidence>
<dbReference type="NCBIfam" id="TIGR01720">
    <property type="entry name" value="NRPS-para261"/>
    <property type="match status" value="1"/>
</dbReference>
<dbReference type="InterPro" id="IPR025110">
    <property type="entry name" value="AMP-bd_C"/>
</dbReference>
<dbReference type="Pfam" id="PF00550">
    <property type="entry name" value="PP-binding"/>
    <property type="match status" value="2"/>
</dbReference>
<dbReference type="InterPro" id="IPR000873">
    <property type="entry name" value="AMP-dep_synth/lig_dom"/>
</dbReference>
<keyword evidence="6" id="KW-0677">Repeat</keyword>
<dbReference type="InterPro" id="IPR020845">
    <property type="entry name" value="AMP-binding_CS"/>
</dbReference>
<sequence>MNSAFVQVSFEPSHYRSMLDFTDQVCIPSLLTVAWSVLLSHYANQYKVPVLYTVLPPIKQQDLPITRFPLEMDIHSEDDLITVTNKIKILLDEGKQDGDNRDNVWSSRDQGYRLEIEIEKEKADFFNIGVFEAHDKEWLLTVDASCEYVNSTDFYQPDIAFWFHYDVNTLEGIVQYDSNHFEESWINQLVGHFRVVLANVLKYPQKPVLMHPLVTEAELEPTTMRWQDTEEPYSAIKPFYQMVEEQAERTPAAIALEFQQQKITYCELNHRANLVGRNVLETYRSTEDVDVKPNTIIAIVMERSADVLPSILGVMKAGAAYLPVDPRYPDERIRFILEDAQAGLIITQSKLLEKLYRIAPHIPRQSILCVDDMFAQPSGMIENLGIYAKPNDLAYVIYTSGSTGKPKGVLIEHVGVTALIPYLVKKFRITAESRVMQFASISFDASVLEWIATLAVGGIVVVLSDEEHPPHMDVSDVILEKNIHIAVLLPSILRTMNKQKLPSLQTIICCGEACTSDIVSRWGADYRLLNAYGPTEVTIICSVGHCQPGKRVTIGSPVDYKQLFVLNPFGNPAPIGVPGELWVGGIGLARGYLNRGELTKERFVDRDIVMKEGHPPQTIRLYRTGDIVKWTPSKELAFIGRNDDQIKIRGFRIEYGEIEHCLHQYPGIVQCMVRAWQDGAFQKLVAYYTAREELASANLAHHLSSVLPDYMIPSFYIQMDILPLNTNGKVDRHALPLPNQIGSDKITFVSKREQGEGTEEHDAESKLLRIWRDMLKQEHIGVNDHFFAAGGDSILAIQMVSLAREQGLAVTPRLVAEYPTVKKLSAVVIWEERKDKHEEAIDMVGEFGLTPIQHWFFEQRFQASNYFNQSQLISLHPCDIDRLEVAFERLLQLHPELTMEVIPRDMSYVQRYRMNVVEARIATYTLHGVEEPEQEIRKICGKWHSALNYEAGEMLYAGVIKGHPDGKDRLFVAIHHLVIDGVSWRILLKDLYQLYCGVEPPPVSSSYKKWQAALMIYAQQERALEHRDYWIEKQTKSTSFVLPVDAYLNKLSDNAYEQHVAKLSRNDTQRLLKQCARAYHTQINDLLLTAWSLALSKWSGQSTVAFRLEGHGREHVVADMDLTRTVGWFTSMYPVCIEIAEQGTLGETIQSVKEQLRAIPDRGISYGALRYCHPDEAIRSTLTGSYPQAVFNYLGQFENQEEASERDSWTSFTRETAQDDISPLNHATSLLELNSSVVHEELHLFMKYSSQHYEESTIAHFMGLFFSHLQQIIDHCSQKVDETFTPSDFPMASLVQKQLDRILPMYHTRYGLESILPLSPLQRGLLFHHLDNPSSDQYFVQVSWTYRSYSGLDLKRYREAWGKLIQENDCLRTCYVWENAEAPIQFVVQRTELDWTELDWSALSKDQQKDRINQWFIQDRARCFDLAKPNPYRLAFIRISSEAWRVVWSYHHILLDGWSMPLLLNRLHDIYCGSRGYTPPYHQLQSFQTYIQWLQLKDRTDAESFWKSYLADVTEPTPVPMEIIAANPEAHKAIVSQQSETLFIEQSTARIMKAWVKRKGITLNTLVQFAWGKLLQTYQDTDITVFGMVVSGRGTDLLQADRITGLLINTLPLVMRWDSERTIVEYLEELHVTIHQLNDYCHVGLSELRNWSSVQGNTLFHSIVAFENYLSDYRQPSGELEFIDVEEYEKTNYPVTITISDEEDGITIKFIYDADRLEPDTIGRLAQQLQNVMHFAMENPERSIRDVVVLHGDESDKLVYDWNRTFTSYPRNSSIPDLFEEQVNLQPDRTALVGYDRTLSYSELDQISQHIAHLLVELGVFREKLIGVYLPRSLEFITAILGVVKAGCAYVPIDPDYPMERVAEILRDAALDTVITSRLCADDNIKALDGMNLIVVEDDNVREMRKGAAGNFLPPVCDQLAYVMYTSGSTGKPKGVMVEHRNVVRLVKNTNYFPFNPKIRMLYTGSPVFDASTFEIWGTLLNGGSLYIVPKDELLTVNLLAQRMNKWEINSLWLSSSLCNQWIEASESLFAKLHWLLVGGDVLSTKHINRIKQVNPCLSIVNGYGPTENTTFSTSYQVEDTLQNAIPIGKPISNSTCYILDKWGRVQPIGAVGELYVGGDGVARGYWLQDDMTREKFIQNVYASDEDREKGRNQVLYRTGDRAKWLQDGNIAFIGRVDDQLKIRGYRIEPREIELHLKAYLTIKECLVLVRNLHDDKQLVAYYTSDQIESEEQLRAHMTSSVPAYMVPSRFVRLASFPLTINGKIDRKRLPLPLQRQRERDSDSRTKTVLEQTIETLWCDVLKIPHIRMDEGFYTLGGNSLHALRIASLLHKSGYPVTVNQIFREQTIENLARAISGNAYPSLTTVQPEACSEALLPTYPYDGFPLSAVQKRFFKRDLLNRNRFNVPYIGLLKAFITQRAMKQGLTALINKHAALRLTFAELKNSEWYQYEQEVDLERVFAYIHLEEVKEQHDTFISNYCAELQDEFDIRKGPLWKAVLIDGYLGRRQQVLLVLFHHLIFDGISMNIFLDDLKKLLLQRNETDLALDGGKESSYRDWCQALTQYAMKGVTAKSSDYWREVVEEDRSLQVDMMSDIRPTHRHMVTSSGDLLEGEASMSFLHTYAAEQHTTPLALLLVALSMTCYDLKNQTGLLMHLMSHQRESFLPNISIDRTIGFFAGAYPVRIYAGEQDFINRHYGSLLENVKQTLQHIPMEGMDYFVLQHMLPEFHDGSESLEDASHMLFHYMSQETNRLSDPFYQPLSVHYGDTNSPDNPSAYWLNMTVTLNPDRLQLTCYFSSLHYEVDTIAKLMRLFSQHLHRLIRFHECTFATEGSLQV</sequence>
<dbReference type="Pfam" id="PF00668">
    <property type="entry name" value="Condensation"/>
    <property type="match status" value="3"/>
</dbReference>
<dbReference type="GO" id="GO:0016874">
    <property type="term" value="F:ligase activity"/>
    <property type="evidence" value="ECO:0007669"/>
    <property type="project" value="UniProtKB-KW"/>
</dbReference>
<dbReference type="InterPro" id="IPR006162">
    <property type="entry name" value="Ppantetheine_attach_site"/>
</dbReference>
<feature type="domain" description="Carrier" evidence="9">
    <location>
        <begin position="2285"/>
        <end position="2359"/>
    </location>
</feature>
<dbReference type="GO" id="GO:0044550">
    <property type="term" value="P:secondary metabolite biosynthetic process"/>
    <property type="evidence" value="ECO:0007669"/>
    <property type="project" value="TreeGrafter"/>
</dbReference>
<dbReference type="InterPro" id="IPR045851">
    <property type="entry name" value="AMP-bd_C_sf"/>
</dbReference>
<protein>
    <submittedName>
        <fullName evidence="10">Amino acid adenylation domain-containing protein</fullName>
    </submittedName>
</protein>
<comment type="caution">
    <text evidence="10">The sequence shown here is derived from an EMBL/GenBank/DDBJ whole genome shotgun (WGS) entry which is preliminary data.</text>
</comment>
<dbReference type="Pfam" id="PF13193">
    <property type="entry name" value="AMP-binding_C"/>
    <property type="match status" value="1"/>
</dbReference>
<keyword evidence="3" id="KW-0596">Phosphopantetheine</keyword>
<dbReference type="InterPro" id="IPR023213">
    <property type="entry name" value="CAT-like_dom_sf"/>
</dbReference>
<dbReference type="CDD" id="cd05930">
    <property type="entry name" value="A_NRPS"/>
    <property type="match status" value="1"/>
</dbReference>
<proteinExistence type="inferred from homology"/>
<evidence type="ECO:0000256" key="3">
    <source>
        <dbReference type="ARBA" id="ARBA00022450"/>
    </source>
</evidence>
<keyword evidence="5" id="KW-0436">Ligase</keyword>
<dbReference type="GO" id="GO:0017000">
    <property type="term" value="P:antibiotic biosynthetic process"/>
    <property type="evidence" value="ECO:0007669"/>
    <property type="project" value="UniProtKB-KW"/>
</dbReference>
<gene>
    <name evidence="10" type="ORF">GK047_07265</name>
</gene>
<dbReference type="PROSITE" id="PS00455">
    <property type="entry name" value="AMP_BINDING"/>
    <property type="match status" value="2"/>
</dbReference>
<dbReference type="Gene3D" id="3.30.559.30">
    <property type="entry name" value="Nonribosomal peptide synthetase, condensation domain"/>
    <property type="match status" value="4"/>
</dbReference>
<dbReference type="SUPFAM" id="SSF47336">
    <property type="entry name" value="ACP-like"/>
    <property type="match status" value="2"/>
</dbReference>
<dbReference type="InterPro" id="IPR010060">
    <property type="entry name" value="NRPS_synth"/>
</dbReference>
<reference evidence="10" key="1">
    <citation type="submission" date="2020-02" db="EMBL/GenBank/DDBJ databases">
        <authorList>
            <person name="Shen X.-R."/>
            <person name="Zhang Y.-X."/>
        </authorList>
    </citation>
    <scope>NUCLEOTIDE SEQUENCE</scope>
    <source>
        <strain evidence="10">SYP-B3998</strain>
    </source>
</reference>
<dbReference type="GO" id="GO:0008610">
    <property type="term" value="P:lipid biosynthetic process"/>
    <property type="evidence" value="ECO:0007669"/>
    <property type="project" value="UniProtKB-ARBA"/>
</dbReference>
<dbReference type="Gene3D" id="3.40.50.980">
    <property type="match status" value="4"/>
</dbReference>
<dbReference type="Pfam" id="PF00501">
    <property type="entry name" value="AMP-binding"/>
    <property type="match status" value="2"/>
</dbReference>
<keyword evidence="8" id="KW-0511">Multifunctional enzyme</keyword>
<evidence type="ECO:0000256" key="5">
    <source>
        <dbReference type="ARBA" id="ARBA00022598"/>
    </source>
</evidence>
<dbReference type="PANTHER" id="PTHR45527:SF1">
    <property type="entry name" value="FATTY ACID SYNTHASE"/>
    <property type="match status" value="1"/>
</dbReference>
<dbReference type="GO" id="GO:0043041">
    <property type="term" value="P:amino acid activation for nonribosomal peptide biosynthetic process"/>
    <property type="evidence" value="ECO:0007669"/>
    <property type="project" value="TreeGrafter"/>
</dbReference>
<dbReference type="Gene3D" id="3.30.559.10">
    <property type="entry name" value="Chloramphenicol acetyltransferase-like domain"/>
    <property type="match status" value="3"/>
</dbReference>
<dbReference type="NCBIfam" id="TIGR01733">
    <property type="entry name" value="AA-adenyl-dom"/>
    <property type="match status" value="2"/>
</dbReference>
<dbReference type="CDD" id="cd12117">
    <property type="entry name" value="A_NRPS_Srf_like"/>
    <property type="match status" value="1"/>
</dbReference>
<accession>A0A6G3ZUC3</accession>
<dbReference type="InterPro" id="IPR010071">
    <property type="entry name" value="AA_adenyl_dom"/>
</dbReference>
<dbReference type="InterPro" id="IPR001242">
    <property type="entry name" value="Condensation_dom"/>
</dbReference>
<dbReference type="PROSITE" id="PS50075">
    <property type="entry name" value="CARRIER"/>
    <property type="match status" value="2"/>
</dbReference>
<comment type="similarity">
    <text evidence="2">Belongs to the ATP-dependent AMP-binding enzyme family.</text>
</comment>
<dbReference type="PANTHER" id="PTHR45527">
    <property type="entry name" value="NONRIBOSOMAL PEPTIDE SYNTHETASE"/>
    <property type="match status" value="1"/>
</dbReference>